<feature type="chain" id="PRO_5024846921" evidence="1">
    <location>
        <begin position="17"/>
        <end position="49"/>
    </location>
</feature>
<name>A0A5P3VSE7_9BURK</name>
<protein>
    <submittedName>
        <fullName evidence="2">MarR family transcriptional regulator</fullName>
    </submittedName>
</protein>
<evidence type="ECO:0000256" key="1">
    <source>
        <dbReference type="SAM" id="SignalP"/>
    </source>
</evidence>
<evidence type="ECO:0000313" key="3">
    <source>
        <dbReference type="Proteomes" id="UP000325743"/>
    </source>
</evidence>
<sequence length="49" mass="5396">MRRVLILAAMTLSALASELGGSGHRCIWSGMPRRERAEKTVRQASALTR</sequence>
<proteinExistence type="predicted"/>
<dbReference type="Proteomes" id="UP000325743">
    <property type="component" value="Chromosome 2"/>
</dbReference>
<feature type="signal peptide" evidence="1">
    <location>
        <begin position="1"/>
        <end position="16"/>
    </location>
</feature>
<dbReference type="AlphaFoldDB" id="A0A5P3VSE7"/>
<organism evidence="2 3">
    <name type="scientific">Cupriavidus oxalaticus</name>
    <dbReference type="NCBI Taxonomy" id="96344"/>
    <lineage>
        <taxon>Bacteria</taxon>
        <taxon>Pseudomonadati</taxon>
        <taxon>Pseudomonadota</taxon>
        <taxon>Betaproteobacteria</taxon>
        <taxon>Burkholderiales</taxon>
        <taxon>Burkholderiaceae</taxon>
        <taxon>Cupriavidus</taxon>
    </lineage>
</organism>
<reference evidence="2 3" key="1">
    <citation type="submission" date="2018-09" db="EMBL/GenBank/DDBJ databases">
        <title>Complete genome sequence of Cupriavidus oxalaticus T2, a bacterium capable of phenol tolerance and degradation.</title>
        <authorList>
            <person name="Yan J."/>
        </authorList>
    </citation>
    <scope>NUCLEOTIDE SEQUENCE [LARGE SCALE GENOMIC DNA]</scope>
    <source>
        <strain evidence="2 3">T2</strain>
    </source>
</reference>
<accession>A0A5P3VSE7</accession>
<gene>
    <name evidence="2" type="ORF">D2917_20780</name>
</gene>
<dbReference type="EMBL" id="CP032519">
    <property type="protein sequence ID" value="QEZ48483.1"/>
    <property type="molecule type" value="Genomic_DNA"/>
</dbReference>
<evidence type="ECO:0000313" key="2">
    <source>
        <dbReference type="EMBL" id="QEZ48483.1"/>
    </source>
</evidence>
<keyword evidence="1" id="KW-0732">Signal</keyword>